<evidence type="ECO:0000313" key="1">
    <source>
        <dbReference type="EMBL" id="MBB5373032.1"/>
    </source>
</evidence>
<gene>
    <name evidence="1" type="ORF">HNP71_001290</name>
</gene>
<sequence>MTQIASVTLMQNGEARPVIDAIMQIIPVYAC</sequence>
<organism evidence="1 2">
    <name type="scientific">Acidocella aromatica</name>
    <dbReference type="NCBI Taxonomy" id="1303579"/>
    <lineage>
        <taxon>Bacteria</taxon>
        <taxon>Pseudomonadati</taxon>
        <taxon>Pseudomonadota</taxon>
        <taxon>Alphaproteobacteria</taxon>
        <taxon>Acetobacterales</taxon>
        <taxon>Acidocellaceae</taxon>
        <taxon>Acidocella</taxon>
    </lineage>
</organism>
<reference evidence="1 2" key="1">
    <citation type="submission" date="2020-08" db="EMBL/GenBank/DDBJ databases">
        <title>Genomic Encyclopedia of Type Strains, Phase IV (KMG-IV): sequencing the most valuable type-strain genomes for metagenomic binning, comparative biology and taxonomic classification.</title>
        <authorList>
            <person name="Goeker M."/>
        </authorList>
    </citation>
    <scope>NUCLEOTIDE SEQUENCE [LARGE SCALE GENOMIC DNA]</scope>
    <source>
        <strain evidence="1 2">DSM 27026</strain>
    </source>
</reference>
<accession>A0A840VRZ5</accession>
<evidence type="ECO:0000313" key="2">
    <source>
        <dbReference type="Proteomes" id="UP000553706"/>
    </source>
</evidence>
<dbReference type="Proteomes" id="UP000553706">
    <property type="component" value="Unassembled WGS sequence"/>
</dbReference>
<comment type="caution">
    <text evidence="1">The sequence shown here is derived from an EMBL/GenBank/DDBJ whole genome shotgun (WGS) entry which is preliminary data.</text>
</comment>
<keyword evidence="2" id="KW-1185">Reference proteome</keyword>
<dbReference type="AlphaFoldDB" id="A0A840VRZ5"/>
<dbReference type="EMBL" id="JACHFJ010000004">
    <property type="protein sequence ID" value="MBB5373032.1"/>
    <property type="molecule type" value="Genomic_DNA"/>
</dbReference>
<protein>
    <submittedName>
        <fullName evidence="1">Uncharacterized protein</fullName>
    </submittedName>
</protein>
<proteinExistence type="predicted"/>
<name>A0A840VRZ5_9PROT</name>